<keyword evidence="1" id="KW-0812">Transmembrane</keyword>
<proteinExistence type="predicted"/>
<dbReference type="InterPro" id="IPR050312">
    <property type="entry name" value="IolE/XylAMocC-like"/>
</dbReference>
<keyword evidence="1" id="KW-0472">Membrane</keyword>
<dbReference type="Gene3D" id="3.20.20.150">
    <property type="entry name" value="Divalent-metal-dependent TIM barrel enzymes"/>
    <property type="match status" value="1"/>
</dbReference>
<organism evidence="3">
    <name type="scientific">Candidatus Caldatribacterium californiense</name>
    <dbReference type="NCBI Taxonomy" id="1454726"/>
    <lineage>
        <taxon>Bacteria</taxon>
        <taxon>Pseudomonadati</taxon>
        <taxon>Atribacterota</taxon>
        <taxon>Atribacteria</taxon>
        <taxon>Atribacterales</taxon>
        <taxon>Candidatus Caldatribacteriaceae</taxon>
        <taxon>Candidatus Caldatribacterium</taxon>
    </lineage>
</organism>
<feature type="domain" description="Xylose isomerase-like TIM barrel" evidence="2">
    <location>
        <begin position="71"/>
        <end position="302"/>
    </location>
</feature>
<dbReference type="SUPFAM" id="SSF51658">
    <property type="entry name" value="Xylose isomerase-like"/>
    <property type="match status" value="1"/>
</dbReference>
<dbReference type="GO" id="GO:0016853">
    <property type="term" value="F:isomerase activity"/>
    <property type="evidence" value="ECO:0007669"/>
    <property type="project" value="UniProtKB-KW"/>
</dbReference>
<evidence type="ECO:0000256" key="1">
    <source>
        <dbReference type="SAM" id="Phobius"/>
    </source>
</evidence>
<dbReference type="Pfam" id="PF01261">
    <property type="entry name" value="AP_endonuc_2"/>
    <property type="match status" value="1"/>
</dbReference>
<comment type="caution">
    <text evidence="3">The sequence shown here is derived from an EMBL/GenBank/DDBJ whole genome shotgun (WGS) entry which is preliminary data.</text>
</comment>
<feature type="transmembrane region" description="Helical" evidence="1">
    <location>
        <begin position="20"/>
        <end position="46"/>
    </location>
</feature>
<dbReference type="PANTHER" id="PTHR12110">
    <property type="entry name" value="HYDROXYPYRUVATE ISOMERASE"/>
    <property type="match status" value="1"/>
</dbReference>
<protein>
    <submittedName>
        <fullName evidence="3">Sugar phosphate isomerase/epimerase</fullName>
    </submittedName>
</protein>
<name>A0A7V3YFD3_9BACT</name>
<dbReference type="AlphaFoldDB" id="A0A7V3YFD3"/>
<gene>
    <name evidence="3" type="ORF">ENV30_01720</name>
</gene>
<dbReference type="InterPro" id="IPR036237">
    <property type="entry name" value="Xyl_isomerase-like_sf"/>
</dbReference>
<accession>A0A7V3YFD3</accession>
<keyword evidence="1" id="KW-1133">Transmembrane helix</keyword>
<reference evidence="3" key="1">
    <citation type="journal article" date="2020" name="mSystems">
        <title>Genome- and Community-Level Interaction Insights into Carbon Utilization and Element Cycling Functions of Hydrothermarchaeota in Hydrothermal Sediment.</title>
        <authorList>
            <person name="Zhou Z."/>
            <person name="Liu Y."/>
            <person name="Xu W."/>
            <person name="Pan J."/>
            <person name="Luo Z.H."/>
            <person name="Li M."/>
        </authorList>
    </citation>
    <scope>NUCLEOTIDE SEQUENCE [LARGE SCALE GENOMIC DNA]</scope>
    <source>
        <strain evidence="3">SpSt-747</strain>
    </source>
</reference>
<evidence type="ECO:0000313" key="3">
    <source>
        <dbReference type="EMBL" id="HGI30021.1"/>
    </source>
</evidence>
<dbReference type="EMBL" id="DTFV01000032">
    <property type="protein sequence ID" value="HGI30021.1"/>
    <property type="molecule type" value="Genomic_DNA"/>
</dbReference>
<evidence type="ECO:0000259" key="2">
    <source>
        <dbReference type="Pfam" id="PF01261"/>
    </source>
</evidence>
<sequence length="325" mass="37162">MRSVRSRSIQEFLRPSFGKLLSVVKAYVFGTYVLPFKTIGLTLVWLKGELVMKLGFNGATTMKASLFEDARASKKAGFEYLELRDNKLEDLLTKKDLEEIKKFLQDLSIQPIAMNSLERATLQDEMGRQEVLKRGETLCRYSSVLDCPILIVVPSFLHDVLRKPSREEIKEDACALLAQLERIARPYGVKIAFEFLGFANSSVNTLSFCYEIVEELDNPNIGLTIDTFHFFLSNEPISVLETVNPEKIFLIHVADVEGLPRHQLTDANRVLPGDGVAPLKPFVRKVQEIGYQGVFSIELFNPMLWEWDVEQVTQVCYQRMRELFQ</sequence>
<dbReference type="PANTHER" id="PTHR12110:SF21">
    <property type="entry name" value="XYLOSE ISOMERASE-LIKE TIM BARREL DOMAIN-CONTAINING PROTEIN"/>
    <property type="match status" value="1"/>
</dbReference>
<keyword evidence="3" id="KW-0413">Isomerase</keyword>
<dbReference type="InterPro" id="IPR013022">
    <property type="entry name" value="Xyl_isomerase-like_TIM-brl"/>
</dbReference>